<feature type="transmembrane region" description="Helical" evidence="2">
    <location>
        <begin position="211"/>
        <end position="230"/>
    </location>
</feature>
<dbReference type="OrthoDB" id="5314275at2759"/>
<feature type="region of interest" description="Disordered" evidence="1">
    <location>
        <begin position="274"/>
        <end position="329"/>
    </location>
</feature>
<evidence type="ECO:0000313" key="3">
    <source>
        <dbReference type="EMBL" id="OCH88397.1"/>
    </source>
</evidence>
<dbReference type="Pfam" id="PF15496">
    <property type="entry name" value="DUF4646"/>
    <property type="match status" value="1"/>
</dbReference>
<dbReference type="EMBL" id="KV722454">
    <property type="protein sequence ID" value="OCH88397.1"/>
    <property type="molecule type" value="Genomic_DNA"/>
</dbReference>
<evidence type="ECO:0000256" key="2">
    <source>
        <dbReference type="SAM" id="Phobius"/>
    </source>
</evidence>
<sequence>MSSYPPEKSGYISPQSGPSPPAYDPSSSGKDYYDGQGSPYNIPMPSAGPAFAGGYAGYAQDGAQPQSPYLSPGGSQLQPPRMSGALTPQDSPYAPSPVPAVGEPPPEQHGFKGFLHNIAPGESPTKLLKPAPPQFSRPPPYEVPYGPFPACALLAAKSNLQHGWPPMAPPVEYRPHPFATHDVRKEDWLLFLYHCRTAAGLTPLNKAAAGLAPLALGAGILPGIALVLGVEHIMKKRKRGNVVQIVAQWNQHFFNPRQMEVALAKGRISYSGPGAGQVPADMPGTRPSDIVGLDPNDTDSEHDDHPASPKGAAQPPRSPEEIKKAKKDAKKWRIVVSYKAI</sequence>
<dbReference type="InterPro" id="IPR028018">
    <property type="entry name" value="DUF4646"/>
</dbReference>
<proteinExistence type="predicted"/>
<name>A0A8E2AUJ8_9APHY</name>
<feature type="compositionally biased region" description="Low complexity" evidence="1">
    <location>
        <begin position="47"/>
        <end position="66"/>
    </location>
</feature>
<gene>
    <name evidence="3" type="ORF">OBBRIDRAFT_780220</name>
</gene>
<feature type="compositionally biased region" description="Polar residues" evidence="1">
    <location>
        <begin position="67"/>
        <end position="78"/>
    </location>
</feature>
<evidence type="ECO:0000256" key="1">
    <source>
        <dbReference type="SAM" id="MobiDB-lite"/>
    </source>
</evidence>
<keyword evidence="2" id="KW-1133">Transmembrane helix</keyword>
<keyword evidence="2" id="KW-0812">Transmembrane</keyword>
<protein>
    <submittedName>
        <fullName evidence="3">Uncharacterized protein</fullName>
    </submittedName>
</protein>
<feature type="compositionally biased region" description="Pro residues" evidence="1">
    <location>
        <begin position="94"/>
        <end position="107"/>
    </location>
</feature>
<accession>A0A8E2AUJ8</accession>
<keyword evidence="4" id="KW-1185">Reference proteome</keyword>
<organism evidence="3 4">
    <name type="scientific">Obba rivulosa</name>
    <dbReference type="NCBI Taxonomy" id="1052685"/>
    <lineage>
        <taxon>Eukaryota</taxon>
        <taxon>Fungi</taxon>
        <taxon>Dikarya</taxon>
        <taxon>Basidiomycota</taxon>
        <taxon>Agaricomycotina</taxon>
        <taxon>Agaricomycetes</taxon>
        <taxon>Polyporales</taxon>
        <taxon>Gelatoporiaceae</taxon>
        <taxon>Obba</taxon>
    </lineage>
</organism>
<keyword evidence="2" id="KW-0472">Membrane</keyword>
<dbReference type="Proteomes" id="UP000250043">
    <property type="component" value="Unassembled WGS sequence"/>
</dbReference>
<feature type="region of interest" description="Disordered" evidence="1">
    <location>
        <begin position="1"/>
        <end position="117"/>
    </location>
</feature>
<reference evidence="3 4" key="1">
    <citation type="submission" date="2016-07" db="EMBL/GenBank/DDBJ databases">
        <title>Draft genome of the white-rot fungus Obba rivulosa 3A-2.</title>
        <authorList>
            <consortium name="DOE Joint Genome Institute"/>
            <person name="Miettinen O."/>
            <person name="Riley R."/>
            <person name="Acob R."/>
            <person name="Barry K."/>
            <person name="Cullen D."/>
            <person name="De Vries R."/>
            <person name="Hainaut M."/>
            <person name="Hatakka A."/>
            <person name="Henrissat B."/>
            <person name="Hilden K."/>
            <person name="Kuo R."/>
            <person name="Labutti K."/>
            <person name="Lipzen A."/>
            <person name="Makela M.R."/>
            <person name="Sandor L."/>
            <person name="Spatafora J.W."/>
            <person name="Grigoriev I.V."/>
            <person name="Hibbett D.S."/>
        </authorList>
    </citation>
    <scope>NUCLEOTIDE SEQUENCE [LARGE SCALE GENOMIC DNA]</scope>
    <source>
        <strain evidence="3 4">3A-2</strain>
    </source>
</reference>
<evidence type="ECO:0000313" key="4">
    <source>
        <dbReference type="Proteomes" id="UP000250043"/>
    </source>
</evidence>
<dbReference type="AlphaFoldDB" id="A0A8E2AUJ8"/>